<evidence type="ECO:0000256" key="4">
    <source>
        <dbReference type="ARBA" id="ARBA00022679"/>
    </source>
</evidence>
<name>A0A1W0X6D2_HYPEX</name>
<dbReference type="SUPFAM" id="SSF53335">
    <property type="entry name" value="S-adenosyl-L-methionine-dependent methyltransferases"/>
    <property type="match status" value="1"/>
</dbReference>
<accession>A0A1W0X6D2</accession>
<evidence type="ECO:0000313" key="6">
    <source>
        <dbReference type="EMBL" id="OQV23117.1"/>
    </source>
</evidence>
<evidence type="ECO:0000256" key="2">
    <source>
        <dbReference type="ARBA" id="ARBA00022490"/>
    </source>
</evidence>
<comment type="subcellular location">
    <subcellularLocation>
        <location evidence="1 5">Cytoplasm</location>
    </subcellularLocation>
</comment>
<sequence>MDSDDETPTLSAETQRALQDFYANQNTGSDAQFVSENWQLSQFWYLEATSKTLAEEVLLACQDGEWVACLSCPSLYKSLLDLQARNPDPQKRLHIYLFEFDDRFLDMAKENFVKYDYTKPEDIPSELRGKFSFIAADPPFLANDCLGGIAITCSFLQANADKKLLLCTGEVMEEAAASLLGVVKTAFAPRHKSKLSNTFASFTNYEPVVLNKLGGANSEEKLDEQ</sequence>
<dbReference type="PANTHER" id="PTHR13200:SF0">
    <property type="entry name" value="EEF1A LYSINE METHYLTRANSFERASE 1"/>
    <property type="match status" value="1"/>
</dbReference>
<dbReference type="Pfam" id="PF10237">
    <property type="entry name" value="N6-adenineMlase"/>
    <property type="match status" value="1"/>
</dbReference>
<dbReference type="HAMAP" id="MF_03187">
    <property type="entry name" value="Methyltr_EFM5"/>
    <property type="match status" value="1"/>
</dbReference>
<dbReference type="InterPro" id="IPR019369">
    <property type="entry name" value="Efm5/EEF1AKMT1"/>
</dbReference>
<keyword evidence="4 5" id="KW-0808">Transferase</keyword>
<evidence type="ECO:0000256" key="5">
    <source>
        <dbReference type="HAMAP-Rule" id="MF_03187"/>
    </source>
</evidence>
<dbReference type="AlphaFoldDB" id="A0A1W0X6D2"/>
<protein>
    <recommendedName>
        <fullName evidence="5">Protein-lysine N-methyltransferase BV898_02855</fullName>
        <ecNumber evidence="5">2.1.1.-</ecNumber>
    </recommendedName>
</protein>
<dbReference type="GO" id="GO:0016279">
    <property type="term" value="F:protein-lysine N-methyltransferase activity"/>
    <property type="evidence" value="ECO:0007669"/>
    <property type="project" value="UniProtKB-UniRule"/>
</dbReference>
<comment type="function">
    <text evidence="5">S-adenosyl-L-methionine-dependent protein-lysine N-methyltransferase that methylates elongation factor 1-alpha.</text>
</comment>
<comment type="caution">
    <text evidence="6">The sequence shown here is derived from an EMBL/GenBank/DDBJ whole genome shotgun (WGS) entry which is preliminary data.</text>
</comment>
<evidence type="ECO:0000313" key="7">
    <source>
        <dbReference type="Proteomes" id="UP000192578"/>
    </source>
</evidence>
<comment type="similarity">
    <text evidence="5">Belongs to the class I-like SAM-binding methyltransferase superfamily. EFM5 family.</text>
</comment>
<keyword evidence="7" id="KW-1185">Reference proteome</keyword>
<keyword evidence="3 5" id="KW-0489">Methyltransferase</keyword>
<dbReference type="GO" id="GO:0005737">
    <property type="term" value="C:cytoplasm"/>
    <property type="evidence" value="ECO:0007669"/>
    <property type="project" value="UniProtKB-SubCell"/>
</dbReference>
<proteinExistence type="inferred from homology"/>
<dbReference type="EC" id="2.1.1.-" evidence="5"/>
<dbReference type="PANTHER" id="PTHR13200">
    <property type="entry name" value="EEF1A LYSINE METHYLTRANSFERASE 1"/>
    <property type="match status" value="1"/>
</dbReference>
<dbReference type="InterPro" id="IPR041370">
    <property type="entry name" value="Mlase_EEF1AKMT1/ZCCHC4"/>
</dbReference>
<dbReference type="GO" id="GO:0032259">
    <property type="term" value="P:methylation"/>
    <property type="evidence" value="ECO:0007669"/>
    <property type="project" value="UniProtKB-KW"/>
</dbReference>
<dbReference type="Proteomes" id="UP000192578">
    <property type="component" value="Unassembled WGS sequence"/>
</dbReference>
<reference evidence="7" key="1">
    <citation type="submission" date="2017-01" db="EMBL/GenBank/DDBJ databases">
        <title>Comparative genomics of anhydrobiosis in the tardigrade Hypsibius dujardini.</title>
        <authorList>
            <person name="Yoshida Y."/>
            <person name="Koutsovoulos G."/>
            <person name="Laetsch D."/>
            <person name="Stevens L."/>
            <person name="Kumar S."/>
            <person name="Horikawa D."/>
            <person name="Ishino K."/>
            <person name="Komine S."/>
            <person name="Tomita M."/>
            <person name="Blaxter M."/>
            <person name="Arakawa K."/>
        </authorList>
    </citation>
    <scope>NUCLEOTIDE SEQUENCE [LARGE SCALE GENOMIC DNA]</scope>
    <source>
        <strain evidence="7">Z151</strain>
    </source>
</reference>
<dbReference type="InterPro" id="IPR029063">
    <property type="entry name" value="SAM-dependent_MTases_sf"/>
</dbReference>
<dbReference type="OrthoDB" id="206354at2759"/>
<dbReference type="EMBL" id="MTYJ01000013">
    <property type="protein sequence ID" value="OQV23117.1"/>
    <property type="molecule type" value="Genomic_DNA"/>
</dbReference>
<organism evidence="6 7">
    <name type="scientific">Hypsibius exemplaris</name>
    <name type="common">Freshwater tardigrade</name>
    <dbReference type="NCBI Taxonomy" id="2072580"/>
    <lineage>
        <taxon>Eukaryota</taxon>
        <taxon>Metazoa</taxon>
        <taxon>Ecdysozoa</taxon>
        <taxon>Tardigrada</taxon>
        <taxon>Eutardigrada</taxon>
        <taxon>Parachela</taxon>
        <taxon>Hypsibioidea</taxon>
        <taxon>Hypsibiidae</taxon>
        <taxon>Hypsibius</taxon>
    </lineage>
</organism>
<keyword evidence="2 5" id="KW-0963">Cytoplasm</keyword>
<gene>
    <name evidence="6" type="ORF">BV898_02855</name>
</gene>
<evidence type="ECO:0000256" key="3">
    <source>
        <dbReference type="ARBA" id="ARBA00022603"/>
    </source>
</evidence>
<evidence type="ECO:0000256" key="1">
    <source>
        <dbReference type="ARBA" id="ARBA00004496"/>
    </source>
</evidence>